<dbReference type="EMBL" id="BMTX01000001">
    <property type="protein sequence ID" value="GGS26807.1"/>
    <property type="molecule type" value="Genomic_DNA"/>
</dbReference>
<gene>
    <name evidence="1" type="ORF">GCM10010285_00700</name>
</gene>
<name>A0ABQ2SFJ8_STREZ</name>
<proteinExistence type="predicted"/>
<dbReference type="Proteomes" id="UP000597853">
    <property type="component" value="Unassembled WGS sequence"/>
</dbReference>
<accession>A0ABQ2SFJ8</accession>
<keyword evidence="2" id="KW-1185">Reference proteome</keyword>
<evidence type="ECO:0000313" key="1">
    <source>
        <dbReference type="EMBL" id="GGS26807.1"/>
    </source>
</evidence>
<sequence>MEVMRATFTSSAPEAVALPGLEQPAVRAVASRATAADRTRGLRMTVRLLGATADDASGTIRHG</sequence>
<comment type="caution">
    <text evidence="1">The sequence shown here is derived from an EMBL/GenBank/DDBJ whole genome shotgun (WGS) entry which is preliminary data.</text>
</comment>
<evidence type="ECO:0000313" key="2">
    <source>
        <dbReference type="Proteomes" id="UP000597853"/>
    </source>
</evidence>
<reference evidence="2" key="1">
    <citation type="journal article" date="2019" name="Int. J. Syst. Evol. Microbiol.">
        <title>The Global Catalogue of Microorganisms (GCM) 10K type strain sequencing project: providing services to taxonomists for standard genome sequencing and annotation.</title>
        <authorList>
            <consortium name="The Broad Institute Genomics Platform"/>
            <consortium name="The Broad Institute Genome Sequencing Center for Infectious Disease"/>
            <person name="Wu L."/>
            <person name="Ma J."/>
        </authorList>
    </citation>
    <scope>NUCLEOTIDE SEQUENCE [LARGE SCALE GENOMIC DNA]</scope>
    <source>
        <strain evidence="2">JCM 4416</strain>
    </source>
</reference>
<protein>
    <submittedName>
        <fullName evidence="1">Uncharacterized protein</fullName>
    </submittedName>
</protein>
<organism evidence="1 2">
    <name type="scientific">Streptomyces pseudogriseolus</name>
    <name type="common">Streptomyces gancidicus</name>
    <name type="synonym">Streptomyces rubiginosus</name>
    <dbReference type="NCBI Taxonomy" id="36817"/>
    <lineage>
        <taxon>Bacteria</taxon>
        <taxon>Bacillati</taxon>
        <taxon>Actinomycetota</taxon>
        <taxon>Actinomycetes</taxon>
        <taxon>Kitasatosporales</taxon>
        <taxon>Streptomycetaceae</taxon>
        <taxon>Streptomyces</taxon>
        <taxon>Streptomyces pseudogriseolus group</taxon>
    </lineage>
</organism>